<dbReference type="PANTHER" id="PTHR45879:SF3">
    <property type="entry name" value="CYCLIC AMP RESPONSE ELEMENT-BINDING PROTEIN B"/>
    <property type="match status" value="1"/>
</dbReference>
<dbReference type="GO" id="GO:0005634">
    <property type="term" value="C:nucleus"/>
    <property type="evidence" value="ECO:0007669"/>
    <property type="project" value="UniProtKB-SubCell"/>
</dbReference>
<sequence length="377" mass="38419">MWWCRCVASVSACEEPHSGGAESVTGGGGDGEGCCAIWLPPPHWMDGVDGGGSGGGNGGSTANDPLATVSSEGGGGGASGGGATALPAVSTVYVTIPQAGTIVSGTSKSIQSVIQQPTQPSVIQSTALQTVQISKGNVILLKQPSQPANSVIQSAGGGALQTVQVLEAGEDQESSRKRQILARRPSYRKILNELGGGEISDKGDAGSSDSSQDEPTATVTIGGQQYQTAGLLKVLPASGLQLAGQGSDGLQTLAMTNAATAGGAIVHYAQGSDPQFIVPVAAGDLSGLKIATSSSQGVVLATTASTGVHGSSDQMAEEASRKREIRLMKNREAARECRAKKKEYIKCLENRVAVLENQNKALIEELKTLKALYCQNS</sequence>
<gene>
    <name evidence="10" type="ORF">O3P69_002099</name>
</gene>
<dbReference type="SUPFAM" id="SSF57959">
    <property type="entry name" value="Leucine zipper domain"/>
    <property type="match status" value="1"/>
</dbReference>
<dbReference type="EMBL" id="JARAKH010000001">
    <property type="protein sequence ID" value="KAK8407326.1"/>
    <property type="molecule type" value="Genomic_DNA"/>
</dbReference>
<evidence type="ECO:0000259" key="9">
    <source>
        <dbReference type="PROSITE" id="PS50953"/>
    </source>
</evidence>
<dbReference type="FunFam" id="1.20.5.170:FF:000003">
    <property type="entry name" value="cAMP-responsive element modulator isoform X2"/>
    <property type="match status" value="1"/>
</dbReference>
<keyword evidence="5" id="KW-0539">Nucleus</keyword>
<dbReference type="PRINTS" id="PR00041">
    <property type="entry name" value="LEUZIPPRCREB"/>
</dbReference>
<dbReference type="InterPro" id="IPR003102">
    <property type="entry name" value="CREB1-like_pKID"/>
</dbReference>
<evidence type="ECO:0000256" key="2">
    <source>
        <dbReference type="ARBA" id="ARBA00023015"/>
    </source>
</evidence>
<dbReference type="Proteomes" id="UP001487740">
    <property type="component" value="Unassembled WGS sequence"/>
</dbReference>
<feature type="coiled-coil region" evidence="6">
    <location>
        <begin position="338"/>
        <end position="372"/>
    </location>
</feature>
<evidence type="ECO:0000256" key="4">
    <source>
        <dbReference type="ARBA" id="ARBA00023163"/>
    </source>
</evidence>
<feature type="region of interest" description="Disordered" evidence="7">
    <location>
        <begin position="194"/>
        <end position="217"/>
    </location>
</feature>
<keyword evidence="4" id="KW-0804">Transcription</keyword>
<dbReference type="InterPro" id="IPR046347">
    <property type="entry name" value="bZIP_sf"/>
</dbReference>
<dbReference type="SMART" id="SM00338">
    <property type="entry name" value="BRLZ"/>
    <property type="match status" value="1"/>
</dbReference>
<evidence type="ECO:0000259" key="8">
    <source>
        <dbReference type="PROSITE" id="PS50217"/>
    </source>
</evidence>
<organism evidence="10 11">
    <name type="scientific">Scylla paramamosain</name>
    <name type="common">Mud crab</name>
    <dbReference type="NCBI Taxonomy" id="85552"/>
    <lineage>
        <taxon>Eukaryota</taxon>
        <taxon>Metazoa</taxon>
        <taxon>Ecdysozoa</taxon>
        <taxon>Arthropoda</taxon>
        <taxon>Crustacea</taxon>
        <taxon>Multicrustacea</taxon>
        <taxon>Malacostraca</taxon>
        <taxon>Eumalacostraca</taxon>
        <taxon>Eucarida</taxon>
        <taxon>Decapoda</taxon>
        <taxon>Pleocyemata</taxon>
        <taxon>Brachyura</taxon>
        <taxon>Eubrachyura</taxon>
        <taxon>Portunoidea</taxon>
        <taxon>Portunidae</taxon>
        <taxon>Portuninae</taxon>
        <taxon>Scylla</taxon>
    </lineage>
</organism>
<dbReference type="CDD" id="cd14690">
    <property type="entry name" value="bZIP_CREB1"/>
    <property type="match status" value="1"/>
</dbReference>
<comment type="subcellular location">
    <subcellularLocation>
        <location evidence="1">Nucleus</location>
    </subcellularLocation>
</comment>
<dbReference type="Pfam" id="PF02173">
    <property type="entry name" value="pKID"/>
    <property type="match status" value="1"/>
</dbReference>
<dbReference type="PROSITE" id="PS50953">
    <property type="entry name" value="KID"/>
    <property type="match status" value="1"/>
</dbReference>
<evidence type="ECO:0000256" key="7">
    <source>
        <dbReference type="SAM" id="MobiDB-lite"/>
    </source>
</evidence>
<dbReference type="Gene3D" id="1.20.5.170">
    <property type="match status" value="1"/>
</dbReference>
<dbReference type="InterPro" id="IPR001630">
    <property type="entry name" value="Leuzip_CREB"/>
</dbReference>
<evidence type="ECO:0000313" key="10">
    <source>
        <dbReference type="EMBL" id="KAK8407326.1"/>
    </source>
</evidence>
<dbReference type="AlphaFoldDB" id="A0AAW0V566"/>
<feature type="domain" description="KID" evidence="9">
    <location>
        <begin position="154"/>
        <end position="213"/>
    </location>
</feature>
<protein>
    <submittedName>
        <fullName evidence="10">Uncharacterized protein</fullName>
    </submittedName>
</protein>
<keyword evidence="2" id="KW-0805">Transcription regulation</keyword>
<dbReference type="PROSITE" id="PS00036">
    <property type="entry name" value="BZIP_BASIC"/>
    <property type="match status" value="1"/>
</dbReference>
<evidence type="ECO:0000256" key="1">
    <source>
        <dbReference type="ARBA" id="ARBA00004123"/>
    </source>
</evidence>
<keyword evidence="3" id="KW-0238">DNA-binding</keyword>
<evidence type="ECO:0000313" key="11">
    <source>
        <dbReference type="Proteomes" id="UP001487740"/>
    </source>
</evidence>
<dbReference type="GO" id="GO:0000978">
    <property type="term" value="F:RNA polymerase II cis-regulatory region sequence-specific DNA binding"/>
    <property type="evidence" value="ECO:0007669"/>
    <property type="project" value="TreeGrafter"/>
</dbReference>
<dbReference type="InterPro" id="IPR004827">
    <property type="entry name" value="bZIP"/>
</dbReference>
<name>A0AAW0V566_SCYPA</name>
<proteinExistence type="predicted"/>
<reference evidence="10 11" key="1">
    <citation type="submission" date="2023-03" db="EMBL/GenBank/DDBJ databases">
        <title>High-quality genome of Scylla paramamosain provides insights in environmental adaptation.</title>
        <authorList>
            <person name="Zhang L."/>
        </authorList>
    </citation>
    <scope>NUCLEOTIDE SEQUENCE [LARGE SCALE GENOMIC DNA]</scope>
    <source>
        <strain evidence="10">LZ_2023a</strain>
        <tissue evidence="10">Muscle</tissue>
    </source>
</reference>
<feature type="domain" description="BZIP" evidence="8">
    <location>
        <begin position="320"/>
        <end position="370"/>
    </location>
</feature>
<dbReference type="PANTHER" id="PTHR45879">
    <property type="entry name" value="CYCLIC AMP RESPONSE ELEMENT-BINDING PROTEIN B"/>
    <property type="match status" value="1"/>
</dbReference>
<evidence type="ECO:0000256" key="3">
    <source>
        <dbReference type="ARBA" id="ARBA00023125"/>
    </source>
</evidence>
<accession>A0AAW0V566</accession>
<evidence type="ECO:0000256" key="5">
    <source>
        <dbReference type="ARBA" id="ARBA00023242"/>
    </source>
</evidence>
<comment type="caution">
    <text evidence="10">The sequence shown here is derived from an EMBL/GenBank/DDBJ whole genome shotgun (WGS) entry which is preliminary data.</text>
</comment>
<dbReference type="GO" id="GO:0000981">
    <property type="term" value="F:DNA-binding transcription factor activity, RNA polymerase II-specific"/>
    <property type="evidence" value="ECO:0007669"/>
    <property type="project" value="TreeGrafter"/>
</dbReference>
<dbReference type="GO" id="GO:0005667">
    <property type="term" value="C:transcription regulator complex"/>
    <property type="evidence" value="ECO:0007669"/>
    <property type="project" value="TreeGrafter"/>
</dbReference>
<dbReference type="PROSITE" id="PS50217">
    <property type="entry name" value="BZIP"/>
    <property type="match status" value="1"/>
</dbReference>
<feature type="compositionally biased region" description="Gly residues" evidence="7">
    <location>
        <begin position="48"/>
        <end position="59"/>
    </location>
</feature>
<evidence type="ECO:0000256" key="6">
    <source>
        <dbReference type="SAM" id="Coils"/>
    </source>
</evidence>
<feature type="compositionally biased region" description="Gly residues" evidence="7">
    <location>
        <begin position="72"/>
        <end position="81"/>
    </location>
</feature>
<feature type="region of interest" description="Disordered" evidence="7">
    <location>
        <begin position="45"/>
        <end position="81"/>
    </location>
</feature>
<dbReference type="Pfam" id="PF00170">
    <property type="entry name" value="bZIP_1"/>
    <property type="match status" value="1"/>
</dbReference>
<keyword evidence="11" id="KW-1185">Reference proteome</keyword>
<keyword evidence="6" id="KW-0175">Coiled coil</keyword>